<evidence type="ECO:0000313" key="2">
    <source>
        <dbReference type="EMBL" id="VVA38122.1"/>
    </source>
</evidence>
<sequence length="69" mass="7461">GLGHLTSLQGLHIDSCPSLEFLPGEELQHLTSLQTLIISSCDSLQCLPEEGLPPSLSHLSIRRCPALEK</sequence>
<dbReference type="Gramene" id="VVA38122">
    <property type="protein sequence ID" value="VVA38122"/>
    <property type="gene ID" value="Prudul26B022877"/>
</dbReference>
<evidence type="ECO:0000256" key="1">
    <source>
        <dbReference type="ARBA" id="ARBA00022821"/>
    </source>
</evidence>
<dbReference type="Proteomes" id="UP000327085">
    <property type="component" value="Chromosome 2"/>
</dbReference>
<keyword evidence="1" id="KW-0611">Plant defense</keyword>
<reference evidence="3" key="1">
    <citation type="journal article" date="2020" name="Plant J.">
        <title>Transposons played a major role in the diversification between the closely related almond and peach genomes: results from the almond genome sequence.</title>
        <authorList>
            <person name="Alioto T."/>
            <person name="Alexiou K.G."/>
            <person name="Bardil A."/>
            <person name="Barteri F."/>
            <person name="Castanera R."/>
            <person name="Cruz F."/>
            <person name="Dhingra A."/>
            <person name="Duval H."/>
            <person name="Fernandez I Marti A."/>
            <person name="Frias L."/>
            <person name="Galan B."/>
            <person name="Garcia J.L."/>
            <person name="Howad W."/>
            <person name="Gomez-Garrido J."/>
            <person name="Gut M."/>
            <person name="Julca I."/>
            <person name="Morata J."/>
            <person name="Puigdomenech P."/>
            <person name="Ribeca P."/>
            <person name="Rubio Cabetas M.J."/>
            <person name="Vlasova A."/>
            <person name="Wirthensohn M."/>
            <person name="Garcia-Mas J."/>
            <person name="Gabaldon T."/>
            <person name="Casacuberta J.M."/>
            <person name="Arus P."/>
        </authorList>
    </citation>
    <scope>NUCLEOTIDE SEQUENCE [LARGE SCALE GENOMIC DNA]</scope>
    <source>
        <strain evidence="3">cv. Texas</strain>
    </source>
</reference>
<evidence type="ECO:0000313" key="3">
    <source>
        <dbReference type="Proteomes" id="UP000327085"/>
    </source>
</evidence>
<dbReference type="EMBL" id="CABIKO010000606">
    <property type="protein sequence ID" value="VVA38122.1"/>
    <property type="molecule type" value="Genomic_DNA"/>
</dbReference>
<dbReference type="PANTHER" id="PTHR36766:SF40">
    <property type="entry name" value="DISEASE RESISTANCE PROTEIN RGA3"/>
    <property type="match status" value="1"/>
</dbReference>
<dbReference type="AlphaFoldDB" id="A0A5E4GET1"/>
<dbReference type="PANTHER" id="PTHR36766">
    <property type="entry name" value="PLANT BROAD-SPECTRUM MILDEW RESISTANCE PROTEIN RPW8"/>
    <property type="match status" value="1"/>
</dbReference>
<proteinExistence type="predicted"/>
<organism evidence="2 3">
    <name type="scientific">Prunus dulcis</name>
    <name type="common">Almond</name>
    <name type="synonym">Amygdalus dulcis</name>
    <dbReference type="NCBI Taxonomy" id="3755"/>
    <lineage>
        <taxon>Eukaryota</taxon>
        <taxon>Viridiplantae</taxon>
        <taxon>Streptophyta</taxon>
        <taxon>Embryophyta</taxon>
        <taxon>Tracheophyta</taxon>
        <taxon>Spermatophyta</taxon>
        <taxon>Magnoliopsida</taxon>
        <taxon>eudicotyledons</taxon>
        <taxon>Gunneridae</taxon>
        <taxon>Pentapetalae</taxon>
        <taxon>rosids</taxon>
        <taxon>fabids</taxon>
        <taxon>Rosales</taxon>
        <taxon>Rosaceae</taxon>
        <taxon>Amygdaloideae</taxon>
        <taxon>Amygdaleae</taxon>
        <taxon>Prunus</taxon>
    </lineage>
</organism>
<dbReference type="GO" id="GO:0006952">
    <property type="term" value="P:defense response"/>
    <property type="evidence" value="ECO:0007669"/>
    <property type="project" value="UniProtKB-KW"/>
</dbReference>
<dbReference type="Gene3D" id="3.80.10.10">
    <property type="entry name" value="Ribonuclease Inhibitor"/>
    <property type="match status" value="1"/>
</dbReference>
<feature type="non-terminal residue" evidence="2">
    <location>
        <position position="69"/>
    </location>
</feature>
<dbReference type="OMA" id="CYAIIEL"/>
<name>A0A5E4GET1_PRUDU</name>
<gene>
    <name evidence="2" type="ORF">ALMOND_2B022877</name>
</gene>
<dbReference type="InterPro" id="IPR032675">
    <property type="entry name" value="LRR_dom_sf"/>
</dbReference>
<accession>A0A5E4GET1</accession>
<protein>
    <submittedName>
        <fullName evidence="2">PREDICTED: putative disease resistance</fullName>
    </submittedName>
</protein>
<dbReference type="SUPFAM" id="SSF52058">
    <property type="entry name" value="L domain-like"/>
    <property type="match status" value="1"/>
</dbReference>
<feature type="non-terminal residue" evidence="2">
    <location>
        <position position="1"/>
    </location>
</feature>
<dbReference type="InParanoid" id="A0A5E4GET1"/>